<accession>A0ABZ1YN66</accession>
<proteinExistence type="predicted"/>
<evidence type="ECO:0000256" key="1">
    <source>
        <dbReference type="SAM" id="SignalP"/>
    </source>
</evidence>
<protein>
    <submittedName>
        <fullName evidence="2">Class A beta-lactamase-related serine hydrolase</fullName>
    </submittedName>
</protein>
<evidence type="ECO:0000313" key="2">
    <source>
        <dbReference type="EMBL" id="WUV43431.1"/>
    </source>
</evidence>
<dbReference type="EMBL" id="CP109441">
    <property type="protein sequence ID" value="WUV43431.1"/>
    <property type="molecule type" value="Genomic_DNA"/>
</dbReference>
<sequence>MGRLAFPISIAAAVVLVFAAPVAAAEVGDEDGVPSRTAFSFRSVLPGVQWGTSNEHEMRTGLSLVKLYMVDYALHRGDGSATDLALAERMIRYSDDSAADELGAKYPQAIDAIAADYGLTATKSGPAWGMSYTSTADVATFLATKKRTEPWSPIFGWMAAAGEQAADGTAQDWGTARLPRVEGTKWGWSDSGPLEVASASFGETFAVAAHTRGTPEDQTADVGATVPFLLLALVARVTG</sequence>
<organism evidence="2 3">
    <name type="scientific">Nocardia vinacea</name>
    <dbReference type="NCBI Taxonomy" id="96468"/>
    <lineage>
        <taxon>Bacteria</taxon>
        <taxon>Bacillati</taxon>
        <taxon>Actinomycetota</taxon>
        <taxon>Actinomycetes</taxon>
        <taxon>Mycobacteriales</taxon>
        <taxon>Nocardiaceae</taxon>
        <taxon>Nocardia</taxon>
    </lineage>
</organism>
<name>A0ABZ1YN66_9NOCA</name>
<keyword evidence="1" id="KW-0732">Signal</keyword>
<keyword evidence="2" id="KW-0378">Hydrolase</keyword>
<evidence type="ECO:0000313" key="3">
    <source>
        <dbReference type="Proteomes" id="UP001432062"/>
    </source>
</evidence>
<feature type="chain" id="PRO_5045820598" evidence="1">
    <location>
        <begin position="25"/>
        <end position="239"/>
    </location>
</feature>
<gene>
    <name evidence="2" type="ORF">OG563_29930</name>
</gene>
<feature type="signal peptide" evidence="1">
    <location>
        <begin position="1"/>
        <end position="24"/>
    </location>
</feature>
<dbReference type="InterPro" id="IPR012338">
    <property type="entry name" value="Beta-lactam/transpept-like"/>
</dbReference>
<reference evidence="2" key="1">
    <citation type="submission" date="2022-10" db="EMBL/GenBank/DDBJ databases">
        <title>The complete genomes of actinobacterial strains from the NBC collection.</title>
        <authorList>
            <person name="Joergensen T.S."/>
            <person name="Alvarez Arevalo M."/>
            <person name="Sterndorff E.B."/>
            <person name="Faurdal D."/>
            <person name="Vuksanovic O."/>
            <person name="Mourched A.-S."/>
            <person name="Charusanti P."/>
            <person name="Shaw S."/>
            <person name="Blin K."/>
            <person name="Weber T."/>
        </authorList>
    </citation>
    <scope>NUCLEOTIDE SEQUENCE</scope>
    <source>
        <strain evidence="2">NBC_01482</strain>
    </source>
</reference>
<dbReference type="SUPFAM" id="SSF56601">
    <property type="entry name" value="beta-lactamase/transpeptidase-like"/>
    <property type="match status" value="1"/>
</dbReference>
<dbReference type="Gene3D" id="3.40.710.10">
    <property type="entry name" value="DD-peptidase/beta-lactamase superfamily"/>
    <property type="match status" value="1"/>
</dbReference>
<dbReference type="Proteomes" id="UP001432062">
    <property type="component" value="Chromosome"/>
</dbReference>
<dbReference type="RefSeq" id="WP_329405879.1">
    <property type="nucleotide sequence ID" value="NZ_CP109441.1"/>
</dbReference>
<dbReference type="GO" id="GO:0016787">
    <property type="term" value="F:hydrolase activity"/>
    <property type="evidence" value="ECO:0007669"/>
    <property type="project" value="UniProtKB-KW"/>
</dbReference>
<keyword evidence="3" id="KW-1185">Reference proteome</keyword>